<comment type="function">
    <text evidence="1">Acts as a sulfur carrier required for 2-thiolation of mcm(5)S(2)U at tRNA wobble positions of cytosolic tRNA(Lys), tRNA(Glu) and tRNA(Gln). Serves as sulfur donor in tRNA 2-thiolation reaction by being thiocarboxylated (-COSH) at its C-terminus by the MOCS3/UBA4 homolog. The sulfur is then transferred to tRNA to form 2-thiolation of mcm(5)S(2)U. Also acts as a ubiquitin-like protein (UBL) that is covalently conjugated via an isopeptide bond to lysine residues of target proteins. The thiocarboxylated form serves as substrate for conjugation and oxidative stress specifically induces the formation of UBL-protein conjugates.</text>
</comment>
<proteinExistence type="inferred from homology"/>
<dbReference type="GO" id="GO:0034227">
    <property type="term" value="P:tRNA thio-modification"/>
    <property type="evidence" value="ECO:0007669"/>
    <property type="project" value="UniProtKB-UniRule"/>
</dbReference>
<keyword evidence="4" id="KW-1185">Reference proteome</keyword>
<dbReference type="HAMAP" id="MF_03048">
    <property type="entry name" value="Urm1"/>
    <property type="match status" value="1"/>
</dbReference>
<sequence length="94" mass="10913">MKIIVDFGGGLDVCFENKKELTLEFEEQQIKMTDVIIRLKTLCNPKKLDFFYTQQLRPGILVLINDADWELEDKEEAQLQHNDRVSFISTLHGG</sequence>
<dbReference type="Pfam" id="PF09138">
    <property type="entry name" value="Urm1"/>
    <property type="match status" value="1"/>
</dbReference>
<keyword evidence="1 2" id="KW-0819">tRNA processing</keyword>
<comment type="caution">
    <text evidence="3">The sequence shown here is derived from an EMBL/GenBank/DDBJ whole genome shotgun (WGS) entry which is preliminary data.</text>
</comment>
<name>A0A8S1PCW2_9CILI</name>
<protein>
    <recommendedName>
        <fullName evidence="1">Ubiquitin-related modifier 1 homolog</fullName>
    </recommendedName>
</protein>
<keyword evidence="1 2" id="KW-0963">Cytoplasm</keyword>
<comment type="similarity">
    <text evidence="1 2">Belongs to the URM1 family.</text>
</comment>
<evidence type="ECO:0000313" key="4">
    <source>
        <dbReference type="Proteomes" id="UP000692954"/>
    </source>
</evidence>
<dbReference type="PANTHER" id="PTHR14986">
    <property type="entry name" value="RURM1 PROTEIN"/>
    <property type="match status" value="1"/>
</dbReference>
<dbReference type="InterPro" id="IPR015221">
    <property type="entry name" value="Urm1"/>
</dbReference>
<dbReference type="EMBL" id="CAJJDN010000074">
    <property type="protein sequence ID" value="CAD8100583.1"/>
    <property type="molecule type" value="Genomic_DNA"/>
</dbReference>
<comment type="pathway">
    <text evidence="1 2">tRNA modification; 5-methoxycarbonylmethyl-2-thiouridine-tRNA biosynthesis.</text>
</comment>
<dbReference type="Proteomes" id="UP000692954">
    <property type="component" value="Unassembled WGS sequence"/>
</dbReference>
<feature type="modified residue" description="1-thioglycine" evidence="1">
    <location>
        <position position="94"/>
    </location>
</feature>
<feature type="cross-link" description="Glycyl lysine isopeptide (Gly-Lys) (interchain with K-? in acceptor proteins)" evidence="1">
    <location>
        <position position="94"/>
    </location>
</feature>
<keyword evidence="1" id="KW-0833">Ubl conjugation pathway</keyword>
<reference evidence="3" key="1">
    <citation type="submission" date="2021-01" db="EMBL/GenBank/DDBJ databases">
        <authorList>
            <consortium name="Genoscope - CEA"/>
            <person name="William W."/>
        </authorList>
    </citation>
    <scope>NUCLEOTIDE SEQUENCE</scope>
</reference>
<keyword evidence="1" id="KW-1017">Isopeptide bond</keyword>
<dbReference type="OrthoDB" id="10248987at2759"/>
<dbReference type="GO" id="GO:0005829">
    <property type="term" value="C:cytosol"/>
    <property type="evidence" value="ECO:0007669"/>
    <property type="project" value="UniProtKB-UniRule"/>
</dbReference>
<dbReference type="GO" id="GO:0032447">
    <property type="term" value="P:protein urmylation"/>
    <property type="evidence" value="ECO:0007669"/>
    <property type="project" value="UniProtKB-UniRule"/>
</dbReference>
<dbReference type="PIRSF" id="PIRSF037379">
    <property type="entry name" value="Ubiquitin-related_modifier_1"/>
    <property type="match status" value="1"/>
</dbReference>
<dbReference type="AlphaFoldDB" id="A0A8S1PCW2"/>
<comment type="subcellular location">
    <subcellularLocation>
        <location evidence="1 2">Cytoplasm</location>
    </subcellularLocation>
</comment>
<evidence type="ECO:0000256" key="1">
    <source>
        <dbReference type="HAMAP-Rule" id="MF_03048"/>
    </source>
</evidence>
<comment type="PTM">
    <text evidence="1">C-terminal thiocarboxylation occurs in 2 steps, it is first acyl-adenylated (-COAMP) via the hesA/moeB/thiF part of the MOCS3/UBA4 homolog, then thiocarboxylated (-COSH) via the rhodanese domain of the MOCS3/UBA4 homolog.</text>
</comment>
<evidence type="ECO:0000256" key="2">
    <source>
        <dbReference type="RuleBase" id="RU361182"/>
    </source>
</evidence>
<gene>
    <name evidence="3" type="ORF">PSON_ATCC_30995.1.T0740102</name>
</gene>
<accession>A0A8S1PCW2</accession>
<organism evidence="3 4">
    <name type="scientific">Paramecium sonneborni</name>
    <dbReference type="NCBI Taxonomy" id="65129"/>
    <lineage>
        <taxon>Eukaryota</taxon>
        <taxon>Sar</taxon>
        <taxon>Alveolata</taxon>
        <taxon>Ciliophora</taxon>
        <taxon>Intramacronucleata</taxon>
        <taxon>Oligohymenophorea</taxon>
        <taxon>Peniculida</taxon>
        <taxon>Parameciidae</taxon>
        <taxon>Paramecium</taxon>
    </lineage>
</organism>
<dbReference type="GO" id="GO:0002098">
    <property type="term" value="P:tRNA wobble uridine modification"/>
    <property type="evidence" value="ECO:0007669"/>
    <property type="project" value="UniProtKB-UniRule"/>
</dbReference>
<evidence type="ECO:0000313" key="3">
    <source>
        <dbReference type="EMBL" id="CAD8100583.1"/>
    </source>
</evidence>